<dbReference type="InterPro" id="IPR003660">
    <property type="entry name" value="HAMP_dom"/>
</dbReference>
<evidence type="ECO:0000313" key="14">
    <source>
        <dbReference type="Proteomes" id="UP000199675"/>
    </source>
</evidence>
<dbReference type="PANTHER" id="PTHR44936">
    <property type="entry name" value="SENSOR PROTEIN CREC"/>
    <property type="match status" value="1"/>
</dbReference>
<dbReference type="InterPro" id="IPR036890">
    <property type="entry name" value="HATPase_C_sf"/>
</dbReference>
<dbReference type="Proteomes" id="UP000199675">
    <property type="component" value="Unassembled WGS sequence"/>
</dbReference>
<reference evidence="13 14" key="1">
    <citation type="submission" date="2016-10" db="EMBL/GenBank/DDBJ databases">
        <authorList>
            <person name="de Groot N.N."/>
        </authorList>
    </citation>
    <scope>NUCLEOTIDE SEQUENCE [LARGE SCALE GENOMIC DNA]</scope>
    <source>
        <strain evidence="13 14">CGMCC 1.7059</strain>
    </source>
</reference>
<dbReference type="InterPro" id="IPR003594">
    <property type="entry name" value="HATPase_dom"/>
</dbReference>
<dbReference type="Pfam" id="PF00512">
    <property type="entry name" value="HisKA"/>
    <property type="match status" value="1"/>
</dbReference>
<dbReference type="EC" id="2.7.13.3" evidence="3"/>
<evidence type="ECO:0000256" key="8">
    <source>
        <dbReference type="ARBA" id="ARBA00022777"/>
    </source>
</evidence>
<feature type="transmembrane region" description="Helical" evidence="10">
    <location>
        <begin position="12"/>
        <end position="32"/>
    </location>
</feature>
<evidence type="ECO:0000256" key="3">
    <source>
        <dbReference type="ARBA" id="ARBA00012438"/>
    </source>
</evidence>
<dbReference type="Gene3D" id="1.10.287.130">
    <property type="match status" value="1"/>
</dbReference>
<dbReference type="EMBL" id="FNNE01000002">
    <property type="protein sequence ID" value="SDW36427.1"/>
    <property type="molecule type" value="Genomic_DNA"/>
</dbReference>
<dbReference type="InterPro" id="IPR004358">
    <property type="entry name" value="Sig_transdc_His_kin-like_C"/>
</dbReference>
<dbReference type="RefSeq" id="WP_091811631.1">
    <property type="nucleotide sequence ID" value="NZ_FNNE01000002.1"/>
</dbReference>
<keyword evidence="8" id="KW-0418">Kinase</keyword>
<evidence type="ECO:0000256" key="5">
    <source>
        <dbReference type="ARBA" id="ARBA00022553"/>
    </source>
</evidence>
<keyword evidence="10" id="KW-0472">Membrane</keyword>
<dbReference type="GO" id="GO:0005524">
    <property type="term" value="F:ATP binding"/>
    <property type="evidence" value="ECO:0007669"/>
    <property type="project" value="UniProtKB-KW"/>
</dbReference>
<dbReference type="SUPFAM" id="SSF158472">
    <property type="entry name" value="HAMP domain-like"/>
    <property type="match status" value="1"/>
</dbReference>
<dbReference type="GO" id="GO:0000155">
    <property type="term" value="F:phosphorelay sensor kinase activity"/>
    <property type="evidence" value="ECO:0007669"/>
    <property type="project" value="InterPro"/>
</dbReference>
<evidence type="ECO:0000313" key="13">
    <source>
        <dbReference type="EMBL" id="SDW36427.1"/>
    </source>
</evidence>
<dbReference type="CDD" id="cd00075">
    <property type="entry name" value="HATPase"/>
    <property type="match status" value="1"/>
</dbReference>
<feature type="domain" description="HAMP" evidence="12">
    <location>
        <begin position="161"/>
        <end position="216"/>
    </location>
</feature>
<comment type="catalytic activity">
    <reaction evidence="1">
        <text>ATP + protein L-histidine = ADP + protein N-phospho-L-histidine.</text>
        <dbReference type="EC" id="2.7.13.3"/>
    </reaction>
</comment>
<dbReference type="CDD" id="cd00082">
    <property type="entry name" value="HisKA"/>
    <property type="match status" value="1"/>
</dbReference>
<dbReference type="SMART" id="SM00388">
    <property type="entry name" value="HisKA"/>
    <property type="match status" value="1"/>
</dbReference>
<dbReference type="Pfam" id="PF02518">
    <property type="entry name" value="HATPase_c"/>
    <property type="match status" value="1"/>
</dbReference>
<dbReference type="InterPro" id="IPR005467">
    <property type="entry name" value="His_kinase_dom"/>
</dbReference>
<evidence type="ECO:0000256" key="1">
    <source>
        <dbReference type="ARBA" id="ARBA00000085"/>
    </source>
</evidence>
<proteinExistence type="predicted"/>
<evidence type="ECO:0000259" key="11">
    <source>
        <dbReference type="PROSITE" id="PS50109"/>
    </source>
</evidence>
<evidence type="ECO:0000256" key="9">
    <source>
        <dbReference type="ARBA" id="ARBA00022840"/>
    </source>
</evidence>
<keyword evidence="6" id="KW-0808">Transferase</keyword>
<protein>
    <recommendedName>
        <fullName evidence="3">histidine kinase</fullName>
        <ecNumber evidence="3">2.7.13.3</ecNumber>
    </recommendedName>
</protein>
<keyword evidence="5" id="KW-0597">Phosphoprotein</keyword>
<dbReference type="SMART" id="SM00387">
    <property type="entry name" value="HATPase_c"/>
    <property type="match status" value="1"/>
</dbReference>
<dbReference type="Pfam" id="PF00672">
    <property type="entry name" value="HAMP"/>
    <property type="match status" value="1"/>
</dbReference>
<feature type="transmembrane region" description="Helical" evidence="10">
    <location>
        <begin position="145"/>
        <end position="164"/>
    </location>
</feature>
<keyword evidence="10" id="KW-1133">Transmembrane helix</keyword>
<dbReference type="OrthoDB" id="9804645at2"/>
<dbReference type="PROSITE" id="PS50109">
    <property type="entry name" value="HIS_KIN"/>
    <property type="match status" value="1"/>
</dbReference>
<dbReference type="PRINTS" id="PR00344">
    <property type="entry name" value="BCTRLSENSOR"/>
</dbReference>
<accession>A0A1H2SY38</accession>
<keyword evidence="4" id="KW-1003">Cell membrane</keyword>
<dbReference type="SUPFAM" id="SSF55874">
    <property type="entry name" value="ATPase domain of HSP90 chaperone/DNA topoisomerase II/histidine kinase"/>
    <property type="match status" value="1"/>
</dbReference>
<keyword evidence="10" id="KW-0812">Transmembrane</keyword>
<dbReference type="CDD" id="cd06225">
    <property type="entry name" value="HAMP"/>
    <property type="match status" value="1"/>
</dbReference>
<name>A0A1H2SY38_9GAMM</name>
<comment type="subcellular location">
    <subcellularLocation>
        <location evidence="2">Cell membrane</location>
        <topology evidence="2">Multi-pass membrane protein</topology>
    </subcellularLocation>
</comment>
<dbReference type="GO" id="GO:0005886">
    <property type="term" value="C:plasma membrane"/>
    <property type="evidence" value="ECO:0007669"/>
    <property type="project" value="UniProtKB-SubCell"/>
</dbReference>
<dbReference type="InterPro" id="IPR050980">
    <property type="entry name" value="2C_sensor_his_kinase"/>
</dbReference>
<sequence length="446" mass="49805">MSQRRRLFPLFWRIFLMIWLAMAVTVVTSNLVTRELIERERSGIERQKELRQVGEEAIRIREHQGHSDMRRYLFQQGQALDLRIVLLDGEAEERIPDEIRKRIDQGWHHQRPAVLEFGDEYRLVAWPRAGAAGWLDPRLFRLVEWGLAMVLVSLACWWVARLIARPLRHMERTARSIAGGNRSLRVGRRIADRLDEIGALATAFNDMTDQLCHLLERQKHLLRDISHDLRTPLMRQRVAIELASENGADPELMASILRQNERLEGMTAQILSLYQVLEQGVEFEREGIPPVQLLQEVLADAADYAEQQGVDCHLDASAGSTRVLVLVDGLFLRRALDNVLQNALDHTPPGGVVACSVAVAGDAVVISVHDQGAGVSKESLSHLFEPFYRADKARSGQGWGLGLAIARAIVEAHDGTIGAQNGADQSPGDAGRGLIVTITLPLFAGV</sequence>
<evidence type="ECO:0000256" key="2">
    <source>
        <dbReference type="ARBA" id="ARBA00004651"/>
    </source>
</evidence>
<dbReference type="PANTHER" id="PTHR44936:SF10">
    <property type="entry name" value="SENSOR PROTEIN RSTB"/>
    <property type="match status" value="1"/>
</dbReference>
<evidence type="ECO:0000256" key="4">
    <source>
        <dbReference type="ARBA" id="ARBA00022475"/>
    </source>
</evidence>
<dbReference type="SUPFAM" id="SSF47384">
    <property type="entry name" value="Homodimeric domain of signal transducing histidine kinase"/>
    <property type="match status" value="1"/>
</dbReference>
<dbReference type="STRING" id="488533.SAMN04487960_102275"/>
<dbReference type="InterPro" id="IPR003661">
    <property type="entry name" value="HisK_dim/P_dom"/>
</dbReference>
<dbReference type="SMART" id="SM00304">
    <property type="entry name" value="HAMP"/>
    <property type="match status" value="1"/>
</dbReference>
<evidence type="ECO:0000256" key="10">
    <source>
        <dbReference type="SAM" id="Phobius"/>
    </source>
</evidence>
<evidence type="ECO:0000256" key="7">
    <source>
        <dbReference type="ARBA" id="ARBA00022741"/>
    </source>
</evidence>
<dbReference type="PROSITE" id="PS50885">
    <property type="entry name" value="HAMP"/>
    <property type="match status" value="1"/>
</dbReference>
<dbReference type="Gene3D" id="3.30.565.10">
    <property type="entry name" value="Histidine kinase-like ATPase, C-terminal domain"/>
    <property type="match status" value="1"/>
</dbReference>
<evidence type="ECO:0000256" key="6">
    <source>
        <dbReference type="ARBA" id="ARBA00022679"/>
    </source>
</evidence>
<dbReference type="Gene3D" id="1.10.8.500">
    <property type="entry name" value="HAMP domain in histidine kinase"/>
    <property type="match status" value="1"/>
</dbReference>
<keyword evidence="14" id="KW-1185">Reference proteome</keyword>
<evidence type="ECO:0000259" key="12">
    <source>
        <dbReference type="PROSITE" id="PS50885"/>
    </source>
</evidence>
<dbReference type="AlphaFoldDB" id="A0A1H2SY38"/>
<keyword evidence="9" id="KW-0067">ATP-binding</keyword>
<dbReference type="InterPro" id="IPR036097">
    <property type="entry name" value="HisK_dim/P_sf"/>
</dbReference>
<keyword evidence="7" id="KW-0547">Nucleotide-binding</keyword>
<organism evidence="13 14">
    <name type="scientific">Marinobacter mobilis</name>
    <dbReference type="NCBI Taxonomy" id="488533"/>
    <lineage>
        <taxon>Bacteria</taxon>
        <taxon>Pseudomonadati</taxon>
        <taxon>Pseudomonadota</taxon>
        <taxon>Gammaproteobacteria</taxon>
        <taxon>Pseudomonadales</taxon>
        <taxon>Marinobacteraceae</taxon>
        <taxon>Marinobacter</taxon>
    </lineage>
</organism>
<gene>
    <name evidence="13" type="ORF">SAMN04487960_102275</name>
</gene>
<feature type="domain" description="Histidine kinase" evidence="11">
    <location>
        <begin position="224"/>
        <end position="444"/>
    </location>
</feature>